<reference evidence="2 3" key="1">
    <citation type="submission" date="2023-04" db="EMBL/GenBank/DDBJ databases">
        <title>Genomic of Lysinibacillus capsici TSBLM.</title>
        <authorList>
            <person name="Hu X.S."/>
            <person name="Yu C.H."/>
        </authorList>
    </citation>
    <scope>NUCLEOTIDE SEQUENCE [LARGE SCALE GENOMIC DNA]</scope>
    <source>
        <strain evidence="2 3">TSBLM</strain>
    </source>
</reference>
<keyword evidence="1" id="KW-0812">Transmembrane</keyword>
<dbReference type="EMBL" id="CP122283">
    <property type="protein sequence ID" value="WGF39497.1"/>
    <property type="molecule type" value="Genomic_DNA"/>
</dbReference>
<evidence type="ECO:0000256" key="1">
    <source>
        <dbReference type="SAM" id="Phobius"/>
    </source>
</evidence>
<accession>A0ABY8KKP7</accession>
<keyword evidence="1" id="KW-0472">Membrane</keyword>
<evidence type="ECO:0000313" key="2">
    <source>
        <dbReference type="EMBL" id="WGF39497.1"/>
    </source>
</evidence>
<gene>
    <name evidence="2" type="ORF">QBO96_04310</name>
</gene>
<keyword evidence="1" id="KW-1133">Transmembrane helix</keyword>
<keyword evidence="3" id="KW-1185">Reference proteome</keyword>
<organism evidence="2 3">
    <name type="scientific">Lysinibacillus capsici</name>
    <dbReference type="NCBI Taxonomy" id="2115968"/>
    <lineage>
        <taxon>Bacteria</taxon>
        <taxon>Bacillati</taxon>
        <taxon>Bacillota</taxon>
        <taxon>Bacilli</taxon>
        <taxon>Bacillales</taxon>
        <taxon>Bacillaceae</taxon>
        <taxon>Lysinibacillus</taxon>
    </lineage>
</organism>
<sequence length="60" mass="6742">MKYISALIGFIFISFGSLLMNITENGETFTNVTLRISGFFALIIGLKFIFPNMGFIKSKK</sequence>
<dbReference type="Proteomes" id="UP001244564">
    <property type="component" value="Chromosome"/>
</dbReference>
<dbReference type="RefSeq" id="WP_269898312.1">
    <property type="nucleotide sequence ID" value="NZ_CANLUV010000001.1"/>
</dbReference>
<name>A0ABY8KKP7_9BACI</name>
<proteinExistence type="predicted"/>
<evidence type="ECO:0000313" key="3">
    <source>
        <dbReference type="Proteomes" id="UP001244564"/>
    </source>
</evidence>
<protein>
    <submittedName>
        <fullName evidence="2">Uncharacterized protein</fullName>
    </submittedName>
</protein>
<feature type="transmembrane region" description="Helical" evidence="1">
    <location>
        <begin position="36"/>
        <end position="56"/>
    </location>
</feature>